<evidence type="ECO:0000313" key="14">
    <source>
        <dbReference type="Proteomes" id="UP000188603"/>
    </source>
</evidence>
<evidence type="ECO:0000256" key="6">
    <source>
        <dbReference type="ARBA" id="ARBA00016634"/>
    </source>
</evidence>
<dbReference type="NCBIfam" id="TIGR00658">
    <property type="entry name" value="orni_carb_tr"/>
    <property type="match status" value="1"/>
</dbReference>
<name>A0A1U9KAI6_9BACL</name>
<dbReference type="Proteomes" id="UP000188603">
    <property type="component" value="Chromosome"/>
</dbReference>
<dbReference type="InterPro" id="IPR006131">
    <property type="entry name" value="Asp_carbamoyltransf_Asp/Orn-bd"/>
</dbReference>
<evidence type="ECO:0000259" key="11">
    <source>
        <dbReference type="Pfam" id="PF00185"/>
    </source>
</evidence>
<dbReference type="InterPro" id="IPR006130">
    <property type="entry name" value="Asp/Orn_carbamoylTrfase"/>
</dbReference>
<evidence type="ECO:0000256" key="1">
    <source>
        <dbReference type="ARBA" id="ARBA00003822"/>
    </source>
</evidence>
<dbReference type="HAMAP" id="MF_01109">
    <property type="entry name" value="OTCase"/>
    <property type="match status" value="1"/>
</dbReference>
<dbReference type="SUPFAM" id="SSF53671">
    <property type="entry name" value="Aspartate/ornithine carbamoyltransferase"/>
    <property type="match status" value="1"/>
</dbReference>
<feature type="binding site" evidence="10">
    <location>
        <position position="174"/>
    </location>
    <ligand>
        <name>L-ornithine</name>
        <dbReference type="ChEBI" id="CHEBI:46911"/>
    </ligand>
</feature>
<dbReference type="InterPro" id="IPR036901">
    <property type="entry name" value="Asp/Orn_carbamoylTrfase_sf"/>
</dbReference>
<dbReference type="GO" id="GO:0016597">
    <property type="term" value="F:amino acid binding"/>
    <property type="evidence" value="ECO:0007669"/>
    <property type="project" value="InterPro"/>
</dbReference>
<comment type="pathway">
    <text evidence="3">Amino-acid biosynthesis; L-arginine biosynthesis; L-arginine from L-ornithine and carbamoyl phosphate: step 1/3.</text>
</comment>
<evidence type="ECO:0000256" key="10">
    <source>
        <dbReference type="HAMAP-Rule" id="MF_01109"/>
    </source>
</evidence>
<keyword evidence="14" id="KW-1185">Reference proteome</keyword>
<dbReference type="GO" id="GO:0004585">
    <property type="term" value="F:ornithine carbamoyltransferase activity"/>
    <property type="evidence" value="ECO:0007669"/>
    <property type="project" value="UniProtKB-UniRule"/>
</dbReference>
<dbReference type="InterPro" id="IPR002292">
    <property type="entry name" value="Orn/put_carbamltrans"/>
</dbReference>
<protein>
    <recommendedName>
        <fullName evidence="6 10">Ornithine carbamoyltransferase</fullName>
        <shortName evidence="10">OTCase</shortName>
        <ecNumber evidence="5 10">2.1.3.3</ecNumber>
    </recommendedName>
</protein>
<dbReference type="Gene3D" id="3.40.50.1370">
    <property type="entry name" value="Aspartate/ornithine carbamoyltransferase"/>
    <property type="match status" value="2"/>
</dbReference>
<dbReference type="GO" id="GO:0005737">
    <property type="term" value="C:cytoplasm"/>
    <property type="evidence" value="ECO:0007669"/>
    <property type="project" value="UniProtKB-SubCell"/>
</dbReference>
<dbReference type="OrthoDB" id="9802587at2"/>
<organism evidence="13 14">
    <name type="scientific">Novibacillus thermophilus</name>
    <dbReference type="NCBI Taxonomy" id="1471761"/>
    <lineage>
        <taxon>Bacteria</taxon>
        <taxon>Bacillati</taxon>
        <taxon>Bacillota</taxon>
        <taxon>Bacilli</taxon>
        <taxon>Bacillales</taxon>
        <taxon>Thermoactinomycetaceae</taxon>
        <taxon>Novibacillus</taxon>
    </lineage>
</organism>
<dbReference type="InterPro" id="IPR006132">
    <property type="entry name" value="Asp/Orn_carbamoyltranf_P-bd"/>
</dbReference>
<dbReference type="PROSITE" id="PS00097">
    <property type="entry name" value="CARBAMOYLTRANSFERASE"/>
    <property type="match status" value="1"/>
</dbReference>
<dbReference type="FunFam" id="3.40.50.1370:FF:000016">
    <property type="entry name" value="Ornithine carbamoyltransferase"/>
    <property type="match status" value="1"/>
</dbReference>
<dbReference type="GO" id="GO:0019240">
    <property type="term" value="P:citrulline biosynthetic process"/>
    <property type="evidence" value="ECO:0007669"/>
    <property type="project" value="TreeGrafter"/>
</dbReference>
<gene>
    <name evidence="13" type="ORF">B0W44_16285</name>
</gene>
<comment type="similarity">
    <text evidence="4 10">Belongs to the aspartate/ornithine carbamoyltransferase superfamily. OTCase family.</text>
</comment>
<reference evidence="13 14" key="1">
    <citation type="journal article" date="2015" name="Int. J. Syst. Evol. Microbiol.">
        <title>Novibacillus thermophilus gen. nov., sp. nov., a Gram-staining-negative and moderately thermophilic member of the family Thermoactinomycetaceae.</title>
        <authorList>
            <person name="Yang G."/>
            <person name="Chen J."/>
            <person name="Zhou S."/>
        </authorList>
    </citation>
    <scope>NUCLEOTIDE SEQUENCE [LARGE SCALE GENOMIC DNA]</scope>
    <source>
        <strain evidence="13 14">SG-1</strain>
    </source>
</reference>
<evidence type="ECO:0000256" key="5">
    <source>
        <dbReference type="ARBA" id="ARBA00013007"/>
    </source>
</evidence>
<dbReference type="STRING" id="1471761.B0W44_16285"/>
<comment type="catalytic activity">
    <reaction evidence="9 10">
        <text>carbamoyl phosphate + L-ornithine = L-citrulline + phosphate + H(+)</text>
        <dbReference type="Rhea" id="RHEA:19513"/>
        <dbReference type="ChEBI" id="CHEBI:15378"/>
        <dbReference type="ChEBI" id="CHEBI:43474"/>
        <dbReference type="ChEBI" id="CHEBI:46911"/>
        <dbReference type="ChEBI" id="CHEBI:57743"/>
        <dbReference type="ChEBI" id="CHEBI:58228"/>
        <dbReference type="EC" id="2.1.3.3"/>
    </reaction>
</comment>
<evidence type="ECO:0000256" key="7">
    <source>
        <dbReference type="ARBA" id="ARBA00022490"/>
    </source>
</evidence>
<dbReference type="PANTHER" id="PTHR45753:SF3">
    <property type="entry name" value="ORNITHINE TRANSCARBAMYLASE, MITOCHONDRIAL"/>
    <property type="match status" value="1"/>
</dbReference>
<dbReference type="EMBL" id="CP019699">
    <property type="protein sequence ID" value="AQS57077.1"/>
    <property type="molecule type" value="Genomic_DNA"/>
</dbReference>
<feature type="binding site" evidence="10">
    <location>
        <position position="116"/>
    </location>
    <ligand>
        <name>carbamoyl phosphate</name>
        <dbReference type="ChEBI" id="CHEBI:58228"/>
    </ligand>
</feature>
<feature type="binding site" evidence="10">
    <location>
        <position position="238"/>
    </location>
    <ligand>
        <name>L-ornithine</name>
        <dbReference type="ChEBI" id="CHEBI:46911"/>
    </ligand>
</feature>
<dbReference type="GO" id="GO:0042450">
    <property type="term" value="P:L-arginine biosynthetic process via ornithine"/>
    <property type="evidence" value="ECO:0007669"/>
    <property type="project" value="UniProtKB-UniRule"/>
</dbReference>
<dbReference type="PANTHER" id="PTHR45753">
    <property type="entry name" value="ORNITHINE CARBAMOYLTRANSFERASE, MITOCHONDRIAL"/>
    <property type="match status" value="1"/>
</dbReference>
<dbReference type="AlphaFoldDB" id="A0A1U9KAI6"/>
<dbReference type="PRINTS" id="PR00100">
    <property type="entry name" value="AOTCASE"/>
</dbReference>
<feature type="binding site" evidence="10">
    <location>
        <begin position="143"/>
        <end position="146"/>
    </location>
    <ligand>
        <name>carbamoyl phosphate</name>
        <dbReference type="ChEBI" id="CHEBI:58228"/>
    </ligand>
</feature>
<feature type="domain" description="Aspartate/ornithine carbamoyltransferase Asp/Orn-binding" evidence="11">
    <location>
        <begin position="162"/>
        <end position="316"/>
    </location>
</feature>
<keyword evidence="7 10" id="KW-0963">Cytoplasm</keyword>
<feature type="binding site" evidence="10">
    <location>
        <begin position="278"/>
        <end position="279"/>
    </location>
    <ligand>
        <name>carbamoyl phosphate</name>
        <dbReference type="ChEBI" id="CHEBI:58228"/>
    </ligand>
</feature>
<sequence length="318" mass="34601">MSSTEAAYNAEELQGRHFLTLADFSQDELTSLLAFAKDLKQWQKQGKPYRPLVGKTLGMIFAKSSTRTRVSFEVGMFQLGGHALFLGKNDIQLGRGETIPDTARVLSRYVDGIMIRTYAHTDVVELARYASVPVINGLTDAFHPCQVLADLLTLKEHFGQLKGLKLAYVGDGNNMAHSLLLGAAKMGIHVAVATPSGYEPDGDIVRDSEQAARENGSRVTVTHDPHEAVKGADAVYTDVWASMGQEAEASERRKAFQGYQVNGELMAEAKDGAIFLHCLPAHRGEEVTADVIDGPQSVVVNQAENRLHVQKAILASLL</sequence>
<feature type="binding site" evidence="10">
    <location>
        <position position="306"/>
    </location>
    <ligand>
        <name>carbamoyl phosphate</name>
        <dbReference type="ChEBI" id="CHEBI:58228"/>
    </ligand>
</feature>
<dbReference type="FunFam" id="3.40.50.1370:FF:000008">
    <property type="entry name" value="Ornithine carbamoyltransferase"/>
    <property type="match status" value="1"/>
</dbReference>
<evidence type="ECO:0000313" key="13">
    <source>
        <dbReference type="EMBL" id="AQS57077.1"/>
    </source>
</evidence>
<evidence type="ECO:0000259" key="12">
    <source>
        <dbReference type="Pfam" id="PF02729"/>
    </source>
</evidence>
<dbReference type="InterPro" id="IPR024904">
    <property type="entry name" value="OTCase_ArgI"/>
</dbReference>
<comment type="function">
    <text evidence="1">Reversibly catalyzes the transfer of the carbamoyl group from carbamoyl phosphate (CP) to the N(epsilon) atom of ornithine (ORN) to produce L-citrulline.</text>
</comment>
<keyword evidence="8 10" id="KW-0808">Transferase</keyword>
<dbReference type="KEGG" id="ntr:B0W44_16285"/>
<dbReference type="PRINTS" id="PR00102">
    <property type="entry name" value="OTCASE"/>
</dbReference>
<dbReference type="EC" id="2.1.3.3" evidence="5 10"/>
<dbReference type="Pfam" id="PF02729">
    <property type="entry name" value="OTCace_N"/>
    <property type="match status" value="1"/>
</dbReference>
<evidence type="ECO:0000256" key="9">
    <source>
        <dbReference type="ARBA" id="ARBA00048772"/>
    </source>
</evidence>
<feature type="binding site" evidence="10">
    <location>
        <position position="92"/>
    </location>
    <ligand>
        <name>carbamoyl phosphate</name>
        <dbReference type="ChEBI" id="CHEBI:58228"/>
    </ligand>
</feature>
<evidence type="ECO:0000256" key="2">
    <source>
        <dbReference type="ARBA" id="ARBA00004496"/>
    </source>
</evidence>
<evidence type="ECO:0000256" key="8">
    <source>
        <dbReference type="ARBA" id="ARBA00022679"/>
    </source>
</evidence>
<proteinExistence type="inferred from homology"/>
<feature type="binding site" evidence="10">
    <location>
        <begin position="242"/>
        <end position="243"/>
    </location>
    <ligand>
        <name>L-ornithine</name>
        <dbReference type="ChEBI" id="CHEBI:46911"/>
    </ligand>
</feature>
<comment type="subcellular location">
    <subcellularLocation>
        <location evidence="2 10">Cytoplasm</location>
    </subcellularLocation>
</comment>
<dbReference type="NCBIfam" id="NF001986">
    <property type="entry name" value="PRK00779.1"/>
    <property type="match status" value="1"/>
</dbReference>
<feature type="binding site" evidence="10">
    <location>
        <begin position="65"/>
        <end position="68"/>
    </location>
    <ligand>
        <name>carbamoyl phosphate</name>
        <dbReference type="ChEBI" id="CHEBI:58228"/>
    </ligand>
</feature>
<dbReference type="RefSeq" id="WP_077720931.1">
    <property type="nucleotide sequence ID" value="NZ_CP019699.1"/>
</dbReference>
<accession>A0A1U9KAI6</accession>
<evidence type="ECO:0000256" key="4">
    <source>
        <dbReference type="ARBA" id="ARBA00007805"/>
    </source>
</evidence>
<dbReference type="Pfam" id="PF00185">
    <property type="entry name" value="OTCace"/>
    <property type="match status" value="1"/>
</dbReference>
<feature type="domain" description="Aspartate/ornithine carbamoyltransferase carbamoyl-P binding" evidence="12">
    <location>
        <begin position="16"/>
        <end position="156"/>
    </location>
</feature>
<evidence type="ECO:0000256" key="3">
    <source>
        <dbReference type="ARBA" id="ARBA00004975"/>
    </source>
</evidence>